<dbReference type="EMBL" id="JAQQBS010000001">
    <property type="protein sequence ID" value="KAK0177471.1"/>
    <property type="molecule type" value="Genomic_DNA"/>
</dbReference>
<sequence>MKKVPKVKLVDRLHRGFVNVCIASTIFAGLNLAYMGYNYFVHVRPILKQQQSKQQEELLQEGIAFDHNAPNPL</sequence>
<accession>A0AA39FXK7</accession>
<keyword evidence="4 5" id="KW-0472">Membrane</keyword>
<evidence type="ECO:0000256" key="3">
    <source>
        <dbReference type="ARBA" id="ARBA00022989"/>
    </source>
</evidence>
<reference evidence="6" key="1">
    <citation type="journal article" date="2023" name="bioRxiv">
        <title>Scaffold-level genome assemblies of two parasitoid biocontrol wasps reveal the parthenogenesis mechanism and an associated novel virus.</title>
        <authorList>
            <person name="Inwood S."/>
            <person name="Skelly J."/>
            <person name="Guhlin J."/>
            <person name="Harrop T."/>
            <person name="Goldson S."/>
            <person name="Dearden P."/>
        </authorList>
    </citation>
    <scope>NUCLEOTIDE SEQUENCE</scope>
    <source>
        <strain evidence="6">Irish</strain>
        <tissue evidence="6">Whole body</tissue>
    </source>
</reference>
<keyword evidence="7" id="KW-1185">Reference proteome</keyword>
<comment type="subcellular location">
    <subcellularLocation>
        <location evidence="1">Membrane</location>
        <topology evidence="1">Single-pass membrane protein</topology>
    </subcellularLocation>
</comment>
<dbReference type="AlphaFoldDB" id="A0AA39FXK7"/>
<organism evidence="6 7">
    <name type="scientific">Microctonus aethiopoides</name>
    <dbReference type="NCBI Taxonomy" id="144406"/>
    <lineage>
        <taxon>Eukaryota</taxon>
        <taxon>Metazoa</taxon>
        <taxon>Ecdysozoa</taxon>
        <taxon>Arthropoda</taxon>
        <taxon>Hexapoda</taxon>
        <taxon>Insecta</taxon>
        <taxon>Pterygota</taxon>
        <taxon>Neoptera</taxon>
        <taxon>Endopterygota</taxon>
        <taxon>Hymenoptera</taxon>
        <taxon>Apocrita</taxon>
        <taxon>Ichneumonoidea</taxon>
        <taxon>Braconidae</taxon>
        <taxon>Euphorinae</taxon>
        <taxon>Microctonus</taxon>
    </lineage>
</organism>
<evidence type="ECO:0000256" key="2">
    <source>
        <dbReference type="ARBA" id="ARBA00022692"/>
    </source>
</evidence>
<proteinExistence type="predicted"/>
<name>A0AA39FXK7_9HYME</name>
<evidence type="ECO:0000256" key="5">
    <source>
        <dbReference type="SAM" id="Phobius"/>
    </source>
</evidence>
<evidence type="ECO:0000313" key="7">
    <source>
        <dbReference type="Proteomes" id="UP001168990"/>
    </source>
</evidence>
<dbReference type="Proteomes" id="UP001168990">
    <property type="component" value="Unassembled WGS sequence"/>
</dbReference>
<dbReference type="InterPro" id="IPR029208">
    <property type="entry name" value="COX14"/>
</dbReference>
<keyword evidence="3 5" id="KW-1133">Transmembrane helix</keyword>
<feature type="transmembrane region" description="Helical" evidence="5">
    <location>
        <begin position="16"/>
        <end position="37"/>
    </location>
</feature>
<dbReference type="Pfam" id="PF14880">
    <property type="entry name" value="COX14"/>
    <property type="match status" value="1"/>
</dbReference>
<evidence type="ECO:0000256" key="1">
    <source>
        <dbReference type="ARBA" id="ARBA00004167"/>
    </source>
</evidence>
<protein>
    <submittedName>
        <fullName evidence="6">Uncharacterized protein</fullName>
    </submittedName>
</protein>
<gene>
    <name evidence="6" type="ORF">PV328_001522</name>
</gene>
<evidence type="ECO:0000313" key="6">
    <source>
        <dbReference type="EMBL" id="KAK0177471.1"/>
    </source>
</evidence>
<comment type="caution">
    <text evidence="6">The sequence shown here is derived from an EMBL/GenBank/DDBJ whole genome shotgun (WGS) entry which is preliminary data.</text>
</comment>
<evidence type="ECO:0000256" key="4">
    <source>
        <dbReference type="ARBA" id="ARBA00023136"/>
    </source>
</evidence>
<dbReference type="GO" id="GO:0016020">
    <property type="term" value="C:membrane"/>
    <property type="evidence" value="ECO:0007669"/>
    <property type="project" value="UniProtKB-SubCell"/>
</dbReference>
<reference evidence="6" key="2">
    <citation type="submission" date="2023-03" db="EMBL/GenBank/DDBJ databases">
        <authorList>
            <person name="Inwood S.N."/>
            <person name="Skelly J.G."/>
            <person name="Guhlin J."/>
            <person name="Harrop T.W.R."/>
            <person name="Goldson S.G."/>
            <person name="Dearden P.K."/>
        </authorList>
    </citation>
    <scope>NUCLEOTIDE SEQUENCE</scope>
    <source>
        <strain evidence="6">Irish</strain>
        <tissue evidence="6">Whole body</tissue>
    </source>
</reference>
<keyword evidence="2 5" id="KW-0812">Transmembrane</keyword>